<feature type="domain" description="Glycosyl transferase family 1" evidence="1">
    <location>
        <begin position="222"/>
        <end position="382"/>
    </location>
</feature>
<evidence type="ECO:0000259" key="1">
    <source>
        <dbReference type="Pfam" id="PF00534"/>
    </source>
</evidence>
<dbReference type="EMBL" id="JACHWX010000002">
    <property type="protein sequence ID" value="MBB3054362.1"/>
    <property type="molecule type" value="Genomic_DNA"/>
</dbReference>
<dbReference type="CDD" id="cd03801">
    <property type="entry name" value="GT4_PimA-like"/>
    <property type="match status" value="1"/>
</dbReference>
<dbReference type="Proteomes" id="UP000539265">
    <property type="component" value="Unassembled WGS sequence"/>
</dbReference>
<dbReference type="PANTHER" id="PTHR12526">
    <property type="entry name" value="GLYCOSYLTRANSFERASE"/>
    <property type="match status" value="1"/>
</dbReference>
<sequence length="404" mass="46315">MFRVILSAFSCDPSKGSEPGLGWNWAIGLASRGFEVHCFTRNIGKTEIEKQITPENLYFHYITLPLGLERLYRFSTAGMYAYYILWQWFAWRKARILKRNLKIDIAHHVSWGSAQMGSFMHKLGVPFIFGPAGGGQEAPLAFKKYFKEHWAAEEKRAKVTRLMLRYNPACSPMFMKAQTVIVSNPDTFKMLDSFGVKNIKVSLDAALPDSFFPQHPIIKSPQKGKLNLLWTGRFLPRKGVLLLLDVMKELKEYKDIVLTVVGDGEMKESFLDKIKEYQLQDTVLWKGKVPFEEIKKYYRDYDVFFFTSLRDSCPPQCIEAMAYGMPVITLNLHGQGFIINDQTGIRCSADNPEIAIGELKAAILKLSQNPELVKQMSEAATEFALKQKWEEKINTIVEQYYPTV</sequence>
<dbReference type="OrthoDB" id="596635at2"/>
<dbReference type="Pfam" id="PF00534">
    <property type="entry name" value="Glycos_transf_1"/>
    <property type="match status" value="1"/>
</dbReference>
<dbReference type="GO" id="GO:0016757">
    <property type="term" value="F:glycosyltransferase activity"/>
    <property type="evidence" value="ECO:0007669"/>
    <property type="project" value="InterPro"/>
</dbReference>
<evidence type="ECO:0000259" key="2">
    <source>
        <dbReference type="Pfam" id="PF13439"/>
    </source>
</evidence>
<dbReference type="Gene3D" id="3.40.50.2000">
    <property type="entry name" value="Glycogen Phosphorylase B"/>
    <property type="match status" value="2"/>
</dbReference>
<evidence type="ECO:0000313" key="3">
    <source>
        <dbReference type="EMBL" id="MBB3054362.1"/>
    </source>
</evidence>
<dbReference type="RefSeq" id="WP_096357073.1">
    <property type="nucleotide sequence ID" value="NZ_AP017313.1"/>
</dbReference>
<dbReference type="AlphaFoldDB" id="A0A839SAH2"/>
<dbReference type="InterPro" id="IPR028098">
    <property type="entry name" value="Glyco_trans_4-like_N"/>
</dbReference>
<dbReference type="SUPFAM" id="SSF53756">
    <property type="entry name" value="UDP-Glycosyltransferase/glycogen phosphorylase"/>
    <property type="match status" value="1"/>
</dbReference>
<proteinExistence type="predicted"/>
<protein>
    <submittedName>
        <fullName evidence="3">Glycosyltransferase involved in cell wall biosynthesis</fullName>
    </submittedName>
</protein>
<accession>A0A839SAH2</accession>
<gene>
    <name evidence="3" type="ORF">FHS11_000772</name>
</gene>
<dbReference type="Pfam" id="PF13439">
    <property type="entry name" value="Glyco_transf_4"/>
    <property type="match status" value="1"/>
</dbReference>
<reference evidence="3" key="1">
    <citation type="submission" date="2020-08" db="EMBL/GenBank/DDBJ databases">
        <title>Genomic Encyclopedia of Type Strains, Phase III (KMG-III): the genomes of soil and plant-associated and newly described type strains.</title>
        <authorList>
            <person name="Whitman W."/>
        </authorList>
    </citation>
    <scope>NUCLEOTIDE SEQUENCE [LARGE SCALE GENOMIC DNA]</scope>
    <source>
        <strain evidence="3">CECT 8628</strain>
    </source>
</reference>
<feature type="domain" description="Glycosyltransferase subfamily 4-like N-terminal" evidence="2">
    <location>
        <begin position="24"/>
        <end position="201"/>
    </location>
</feature>
<dbReference type="PANTHER" id="PTHR12526:SF634">
    <property type="entry name" value="BLL3361 PROTEIN"/>
    <property type="match status" value="1"/>
</dbReference>
<comment type="caution">
    <text evidence="3">The sequence shown here is derived from an EMBL/GenBank/DDBJ whole genome shotgun (WGS) entry which is preliminary data.</text>
</comment>
<evidence type="ECO:0000313" key="4">
    <source>
        <dbReference type="Proteomes" id="UP000539265"/>
    </source>
</evidence>
<keyword evidence="4" id="KW-1185">Reference proteome</keyword>
<name>A0A839SAH2_9SPHI</name>
<organism evidence="3 4">
    <name type="scientific">Mucilaginibacter gotjawali</name>
    <dbReference type="NCBI Taxonomy" id="1550579"/>
    <lineage>
        <taxon>Bacteria</taxon>
        <taxon>Pseudomonadati</taxon>
        <taxon>Bacteroidota</taxon>
        <taxon>Sphingobacteriia</taxon>
        <taxon>Sphingobacteriales</taxon>
        <taxon>Sphingobacteriaceae</taxon>
        <taxon>Mucilaginibacter</taxon>
    </lineage>
</organism>
<dbReference type="InterPro" id="IPR001296">
    <property type="entry name" value="Glyco_trans_1"/>
</dbReference>